<feature type="repeat" description="TPR" evidence="1">
    <location>
        <begin position="46"/>
        <end position="79"/>
    </location>
</feature>
<dbReference type="Pfam" id="PF00515">
    <property type="entry name" value="TPR_1"/>
    <property type="match status" value="2"/>
</dbReference>
<sequence>MKTLLTHRASPLHTLLNDAISHFSHGQPREALAKATKALKLQPGNVAALNIAGACSQRLGKLKDAEAYWRRALKEDPDYADAHNNLGNLLVQTKRFSEAEAAWRRALKIRPDHADAHNNLGNLLKQTQRLPEAEAAWRRALEIRPDHADAHNNLGNLLYETKRFPEAEAAWRRALAIRPDHANAHNNLGNLLKQAKRFSEAEAAYLHALAIQPDHADARNNLGNLLKQLRRFSEAEAVFRQALEIRPDHAEACYNLGALLLHTGRLSEGWPLHEARYHEAMPERIVKPSLACPQWQGEPLENRSILVHGEQGFGDQIQFVRYLARLKELGASRVTLICSPALQPLFEGIADADVVLTTDEVAKAPSHDYWTFLLSLPLRLATTLDSIPAGIPYLRAAPDRLSAWSPRLPAAQRRIGLVWAGNAAQNNDANRSLPGLATLAPLWDVPGVHFVSLQKGQREEEAVAPQSGQSLTHLGGDIKDFADSAAIVAQLDLVICVDTAIAHLAGALGTPCWVLLPSVNAGWRWLDERTDSPWYPGAMRLFRQRDLDDWAPTLLEVAQSLRHFCQGGPLD</sequence>
<reference evidence="2 3" key="1">
    <citation type="submission" date="2018-05" db="EMBL/GenBank/DDBJ databases">
        <title>Genomic Encyclopedia of Type Strains, Phase IV (KMG-V): Genome sequencing to study the core and pangenomes of soil and plant-associated prokaryotes.</title>
        <authorList>
            <person name="Whitman W."/>
        </authorList>
    </citation>
    <scope>NUCLEOTIDE SEQUENCE [LARGE SCALE GENOMIC DNA]</scope>
    <source>
        <strain evidence="2 3">SCZa-39</strain>
    </source>
</reference>
<name>A0ABX5KLQ3_9BURK</name>
<evidence type="ECO:0000256" key="1">
    <source>
        <dbReference type="PROSITE-ProRule" id="PRU00339"/>
    </source>
</evidence>
<evidence type="ECO:0000313" key="2">
    <source>
        <dbReference type="EMBL" id="PVX82844.1"/>
    </source>
</evidence>
<keyword evidence="3" id="KW-1185">Reference proteome</keyword>
<dbReference type="Pfam" id="PF13424">
    <property type="entry name" value="TPR_12"/>
    <property type="match status" value="1"/>
</dbReference>
<protein>
    <submittedName>
        <fullName evidence="2">Tfp pilus assembly protein PilF</fullName>
    </submittedName>
</protein>
<feature type="repeat" description="TPR" evidence="1">
    <location>
        <begin position="114"/>
        <end position="147"/>
    </location>
</feature>
<feature type="repeat" description="TPR" evidence="1">
    <location>
        <begin position="216"/>
        <end position="249"/>
    </location>
</feature>
<dbReference type="PROSITE" id="PS50005">
    <property type="entry name" value="TPR"/>
    <property type="match status" value="6"/>
</dbReference>
<feature type="repeat" description="TPR" evidence="1">
    <location>
        <begin position="182"/>
        <end position="215"/>
    </location>
</feature>
<dbReference type="InterPro" id="IPR052943">
    <property type="entry name" value="TMTC_O-mannosyl-trnsfr"/>
</dbReference>
<dbReference type="Proteomes" id="UP000245712">
    <property type="component" value="Unassembled WGS sequence"/>
</dbReference>
<dbReference type="Gene3D" id="3.40.50.2000">
    <property type="entry name" value="Glycogen Phosphorylase B"/>
    <property type="match status" value="1"/>
</dbReference>
<comment type="caution">
    <text evidence="2">The sequence shown here is derived from an EMBL/GenBank/DDBJ whole genome shotgun (WGS) entry which is preliminary data.</text>
</comment>
<dbReference type="SUPFAM" id="SSF53756">
    <property type="entry name" value="UDP-Glycosyltransferase/glycogen phosphorylase"/>
    <property type="match status" value="1"/>
</dbReference>
<dbReference type="EMBL" id="QEOB01000008">
    <property type="protein sequence ID" value="PVX82844.1"/>
    <property type="molecule type" value="Genomic_DNA"/>
</dbReference>
<accession>A0ABX5KLQ3</accession>
<dbReference type="SUPFAM" id="SSF48452">
    <property type="entry name" value="TPR-like"/>
    <property type="match status" value="1"/>
</dbReference>
<dbReference type="InterPro" id="IPR019734">
    <property type="entry name" value="TPR_rpt"/>
</dbReference>
<dbReference type="PROSITE" id="PS50293">
    <property type="entry name" value="TPR_REGION"/>
    <property type="match status" value="2"/>
</dbReference>
<dbReference type="RefSeq" id="WP_116611602.1">
    <property type="nucleotide sequence ID" value="NZ_QEOB01000008.1"/>
</dbReference>
<dbReference type="InterPro" id="IPR011990">
    <property type="entry name" value="TPR-like_helical_dom_sf"/>
</dbReference>
<feature type="repeat" description="TPR" evidence="1">
    <location>
        <begin position="80"/>
        <end position="113"/>
    </location>
</feature>
<proteinExistence type="predicted"/>
<keyword evidence="1" id="KW-0802">TPR repeat</keyword>
<dbReference type="InterPro" id="IPR002201">
    <property type="entry name" value="Glyco_trans_9"/>
</dbReference>
<dbReference type="PANTHER" id="PTHR44809:SF1">
    <property type="entry name" value="PROTEIN O-MANNOSYL-TRANSFERASE TMTC1"/>
    <property type="match status" value="1"/>
</dbReference>
<gene>
    <name evidence="2" type="ORF">C7402_108217</name>
</gene>
<organism evidence="2 3">
    <name type="scientific">Paraburkholderia unamae</name>
    <dbReference type="NCBI Taxonomy" id="219649"/>
    <lineage>
        <taxon>Bacteria</taxon>
        <taxon>Pseudomonadati</taxon>
        <taxon>Pseudomonadota</taxon>
        <taxon>Betaproteobacteria</taxon>
        <taxon>Burkholderiales</taxon>
        <taxon>Burkholderiaceae</taxon>
        <taxon>Paraburkholderia</taxon>
    </lineage>
</organism>
<dbReference type="Pfam" id="PF13432">
    <property type="entry name" value="TPR_16"/>
    <property type="match status" value="1"/>
</dbReference>
<dbReference type="PANTHER" id="PTHR44809">
    <property type="match status" value="1"/>
</dbReference>
<dbReference type="Gene3D" id="1.25.40.10">
    <property type="entry name" value="Tetratricopeptide repeat domain"/>
    <property type="match status" value="6"/>
</dbReference>
<dbReference type="Pfam" id="PF01075">
    <property type="entry name" value="Glyco_transf_9"/>
    <property type="match status" value="1"/>
</dbReference>
<feature type="repeat" description="TPR" evidence="1">
    <location>
        <begin position="148"/>
        <end position="181"/>
    </location>
</feature>
<dbReference type="SMART" id="SM00028">
    <property type="entry name" value="TPR"/>
    <property type="match status" value="7"/>
</dbReference>
<evidence type="ECO:0000313" key="3">
    <source>
        <dbReference type="Proteomes" id="UP000245712"/>
    </source>
</evidence>